<evidence type="ECO:0000313" key="3">
    <source>
        <dbReference type="EMBL" id="TGY57792.1"/>
    </source>
</evidence>
<evidence type="ECO:0000259" key="1">
    <source>
        <dbReference type="PROSITE" id="PS50042"/>
    </source>
</evidence>
<proteinExistence type="predicted"/>
<reference evidence="2 4" key="1">
    <citation type="submission" date="2018-09" db="EMBL/GenBank/DDBJ databases">
        <title>Murine metabolic-syndrome-specific gut microbial biobank.</title>
        <authorList>
            <person name="Liu C."/>
        </authorList>
    </citation>
    <scope>NUCLEOTIDE SEQUENCE [LARGE SCALE GENOMIC DNA]</scope>
    <source>
        <strain evidence="2 4">8-P5</strain>
    </source>
</reference>
<dbReference type="Proteomes" id="UP000278164">
    <property type="component" value="Unassembled WGS sequence"/>
</dbReference>
<dbReference type="EMBL" id="RAYI01000006">
    <property type="protein sequence ID" value="RLT74629.1"/>
    <property type="molecule type" value="Genomic_DNA"/>
</dbReference>
<reference evidence="3 5" key="2">
    <citation type="submission" date="2019-04" db="EMBL/GenBank/DDBJ databases">
        <title>Microbes associate with the intestines of laboratory mice.</title>
        <authorList>
            <person name="Navarre W."/>
            <person name="Wong E."/>
            <person name="Huang K."/>
            <person name="Tropini C."/>
            <person name="Ng K."/>
            <person name="Yu B."/>
        </authorList>
    </citation>
    <scope>NUCLEOTIDE SEQUENCE [LARGE SCALE GENOMIC DNA]</scope>
    <source>
        <strain evidence="3 5">NM39_I3</strain>
    </source>
</reference>
<dbReference type="EMBL" id="SRYM01000022">
    <property type="protein sequence ID" value="TGY57792.1"/>
    <property type="molecule type" value="Genomic_DNA"/>
</dbReference>
<organism evidence="2 4">
    <name type="scientific">Parabacteroides distasonis</name>
    <dbReference type="NCBI Taxonomy" id="823"/>
    <lineage>
        <taxon>Bacteria</taxon>
        <taxon>Pseudomonadati</taxon>
        <taxon>Bacteroidota</taxon>
        <taxon>Bacteroidia</taxon>
        <taxon>Bacteroidales</taxon>
        <taxon>Tannerellaceae</taxon>
        <taxon>Parabacteroides</taxon>
    </lineage>
</organism>
<protein>
    <submittedName>
        <fullName evidence="2">Crp/Fnr family transcriptional regulator</fullName>
    </submittedName>
</protein>
<evidence type="ECO:0000313" key="2">
    <source>
        <dbReference type="EMBL" id="RLT74629.1"/>
    </source>
</evidence>
<name>A0A3L7ZSB3_PARDI</name>
<accession>A0A3L7ZSB3</accession>
<evidence type="ECO:0000313" key="5">
    <source>
        <dbReference type="Proteomes" id="UP000310032"/>
    </source>
</evidence>
<dbReference type="SUPFAM" id="SSF51206">
    <property type="entry name" value="cAMP-binding domain-like"/>
    <property type="match status" value="1"/>
</dbReference>
<gene>
    <name evidence="2" type="ORF">D7V78_04115</name>
    <name evidence="3" type="ORF">E5342_09570</name>
</gene>
<dbReference type="CDD" id="cd00038">
    <property type="entry name" value="CAP_ED"/>
    <property type="match status" value="1"/>
</dbReference>
<dbReference type="Pfam" id="PF00027">
    <property type="entry name" value="cNMP_binding"/>
    <property type="match status" value="1"/>
</dbReference>
<dbReference type="Proteomes" id="UP000310032">
    <property type="component" value="Unassembled WGS sequence"/>
</dbReference>
<comment type="caution">
    <text evidence="2">The sequence shown here is derived from an EMBL/GenBank/DDBJ whole genome shotgun (WGS) entry which is preliminary data.</text>
</comment>
<dbReference type="InterPro" id="IPR000595">
    <property type="entry name" value="cNMP-bd_dom"/>
</dbReference>
<dbReference type="InterPro" id="IPR018490">
    <property type="entry name" value="cNMP-bd_dom_sf"/>
</dbReference>
<dbReference type="OrthoDB" id="680421at2"/>
<sequence length="196" mass="22750">MINSMKTPQEIAEMISKRFHPLPDEDLDSLASIIESSKVAKGELLLDNGQISKYLYYVESGLLRQFYYKNKRDITEHFSCEGNIVICIASTFQREPTHLLIEALEPTVYHRISYSELSELLKTSLAINRLYQKILEWALILSQEKADSWRFESARKRYLRFQLEYPEVAKRASVNHIASYLLMTPESLSRVRAGVL</sequence>
<feature type="domain" description="Cyclic nucleotide-binding" evidence="1">
    <location>
        <begin position="18"/>
        <end position="61"/>
    </location>
</feature>
<dbReference type="PROSITE" id="PS50042">
    <property type="entry name" value="CNMP_BINDING_3"/>
    <property type="match status" value="1"/>
</dbReference>
<evidence type="ECO:0000313" key="4">
    <source>
        <dbReference type="Proteomes" id="UP000278164"/>
    </source>
</evidence>
<dbReference type="RefSeq" id="WP_121735179.1">
    <property type="nucleotide sequence ID" value="NZ_QXXG01000012.1"/>
</dbReference>
<dbReference type="Gene3D" id="2.60.120.10">
    <property type="entry name" value="Jelly Rolls"/>
    <property type="match status" value="1"/>
</dbReference>
<dbReference type="InterPro" id="IPR014710">
    <property type="entry name" value="RmlC-like_jellyroll"/>
</dbReference>
<dbReference type="AlphaFoldDB" id="A0A3L7ZSB3"/>